<feature type="non-terminal residue" evidence="2">
    <location>
        <position position="169"/>
    </location>
</feature>
<dbReference type="AlphaFoldDB" id="A0A135SFL2"/>
<proteinExistence type="predicted"/>
<dbReference type="Proteomes" id="UP000070054">
    <property type="component" value="Unassembled WGS sequence"/>
</dbReference>
<organism evidence="2 3">
    <name type="scientific">Colletotrichum nymphaeae SA-01</name>
    <dbReference type="NCBI Taxonomy" id="1460502"/>
    <lineage>
        <taxon>Eukaryota</taxon>
        <taxon>Fungi</taxon>
        <taxon>Dikarya</taxon>
        <taxon>Ascomycota</taxon>
        <taxon>Pezizomycotina</taxon>
        <taxon>Sordariomycetes</taxon>
        <taxon>Hypocreomycetidae</taxon>
        <taxon>Glomerellales</taxon>
        <taxon>Glomerellaceae</taxon>
        <taxon>Colletotrichum</taxon>
        <taxon>Colletotrichum acutatum species complex</taxon>
    </lineage>
</organism>
<keyword evidence="3" id="KW-1185">Reference proteome</keyword>
<feature type="region of interest" description="Disordered" evidence="1">
    <location>
        <begin position="120"/>
        <end position="139"/>
    </location>
</feature>
<protein>
    <submittedName>
        <fullName evidence="2">Uncharacterized protein</fullName>
    </submittedName>
</protein>
<evidence type="ECO:0000313" key="2">
    <source>
        <dbReference type="EMBL" id="KXH34686.1"/>
    </source>
</evidence>
<dbReference type="OrthoDB" id="10464513at2759"/>
<dbReference type="EMBL" id="JEMN01001521">
    <property type="protein sequence ID" value="KXH34686.1"/>
    <property type="molecule type" value="Genomic_DNA"/>
</dbReference>
<accession>A0A135SFL2</accession>
<name>A0A135SFL2_9PEZI</name>
<reference evidence="2 3" key="1">
    <citation type="submission" date="2014-02" db="EMBL/GenBank/DDBJ databases">
        <title>The genome sequence of Colletotrichum nymphaeae SA-01.</title>
        <authorList>
            <person name="Baroncelli R."/>
            <person name="Thon M.R."/>
        </authorList>
    </citation>
    <scope>NUCLEOTIDE SEQUENCE [LARGE SCALE GENOMIC DNA]</scope>
    <source>
        <strain evidence="2 3">SA-01</strain>
    </source>
</reference>
<feature type="non-terminal residue" evidence="2">
    <location>
        <position position="1"/>
    </location>
</feature>
<gene>
    <name evidence="2" type="ORF">CNYM01_14376</name>
</gene>
<evidence type="ECO:0000256" key="1">
    <source>
        <dbReference type="SAM" id="MobiDB-lite"/>
    </source>
</evidence>
<evidence type="ECO:0000313" key="3">
    <source>
        <dbReference type="Proteomes" id="UP000070054"/>
    </source>
</evidence>
<sequence>QVQPRRKTLGDDLYAADIVGKETHGISKREKHAIIDLITSFYRRGRHRRRHRRRYGGRGASTVRDRQWPCYDFMAERGFPRPPEPLMGRNVGIGNQRRPCAGRADRSLVKMDLAVAPGRVGPGDVHTESLQGSPLGRVSNHHEDTRVLAIRAWQTVQQSLGTIRAFDDV</sequence>
<comment type="caution">
    <text evidence="2">The sequence shown here is derived from an EMBL/GenBank/DDBJ whole genome shotgun (WGS) entry which is preliminary data.</text>
</comment>